<sequence>MRIVVVGATGNVGVGTLRALAADADVTSVLGIARRRPGLSFDKTEWAAADTARDDLVPLFRDADAVINLAWMFQPTHRPRVTWRNNVLGGMRVLRAVADADVPALVHASSVGAYSPKPADGRPVDESWPTDGWPTAAYSREKCYLERVLDAFELENPGRRVVRMRPGFIFQRGAATAQRRIFGGPFVPNRLARAGVVPVLPDIPGLAVQALHADDAGEAYRLAAVRDVRGPFNLAAEPVIDMQRLADLLSARTARVPVGALRTFVAAAWRLGIVPASPDLFDLALHVPLLDTGRAHEELGWRPRHSSLDAIAEFLDGLRSNASLDTPPLARATSGPMRIREFATGIGRRP</sequence>
<evidence type="ECO:0000313" key="3">
    <source>
        <dbReference type="Proteomes" id="UP000242367"/>
    </source>
</evidence>
<keyword evidence="3" id="KW-1185">Reference proteome</keyword>
<dbReference type="Pfam" id="PF01370">
    <property type="entry name" value="Epimerase"/>
    <property type="match status" value="1"/>
</dbReference>
<dbReference type="InterPro" id="IPR001509">
    <property type="entry name" value="Epimerase_deHydtase"/>
</dbReference>
<protein>
    <submittedName>
        <fullName evidence="2">UDP-galactose-4-epimerase</fullName>
    </submittedName>
</protein>
<dbReference type="Gene3D" id="3.40.50.720">
    <property type="entry name" value="NAD(P)-binding Rossmann-like Domain"/>
    <property type="match status" value="1"/>
</dbReference>
<gene>
    <name evidence="2" type="ORF">BTM25_01940</name>
</gene>
<accession>A0A2P4UL92</accession>
<dbReference type="Proteomes" id="UP000242367">
    <property type="component" value="Unassembled WGS sequence"/>
</dbReference>
<dbReference type="GO" id="GO:0004029">
    <property type="term" value="F:aldehyde dehydrogenase (NAD+) activity"/>
    <property type="evidence" value="ECO:0007669"/>
    <property type="project" value="TreeGrafter"/>
</dbReference>
<evidence type="ECO:0000259" key="1">
    <source>
        <dbReference type="Pfam" id="PF01370"/>
    </source>
</evidence>
<dbReference type="RefSeq" id="WP_103560870.1">
    <property type="nucleotide sequence ID" value="NZ_MTBP01000001.1"/>
</dbReference>
<proteinExistence type="predicted"/>
<organism evidence="2 3">
    <name type="scientific">Actinomadura rubteroloni</name>
    <dbReference type="NCBI Taxonomy" id="1926885"/>
    <lineage>
        <taxon>Bacteria</taxon>
        <taxon>Bacillati</taxon>
        <taxon>Actinomycetota</taxon>
        <taxon>Actinomycetes</taxon>
        <taxon>Streptosporangiales</taxon>
        <taxon>Thermomonosporaceae</taxon>
        <taxon>Actinomadura</taxon>
    </lineage>
</organism>
<dbReference type="AlphaFoldDB" id="A0A2P4UL92"/>
<feature type="domain" description="NAD-dependent epimerase/dehydratase" evidence="1">
    <location>
        <begin position="3"/>
        <end position="173"/>
    </location>
</feature>
<evidence type="ECO:0000313" key="2">
    <source>
        <dbReference type="EMBL" id="POM25811.1"/>
    </source>
</evidence>
<reference evidence="2 3" key="1">
    <citation type="journal article" date="2017" name="Chemistry">
        <title>Isolation, Biosynthesis and Chemical Modifications of Rubterolones A-F: Rare Tropolone Alkaloids from Actinomadura sp. 5-2.</title>
        <authorList>
            <person name="Guo H."/>
            <person name="Benndorf R."/>
            <person name="Leichnitz D."/>
            <person name="Klassen J.L."/>
            <person name="Vollmers J."/>
            <person name="Gorls H."/>
            <person name="Steinacker M."/>
            <person name="Weigel C."/>
            <person name="Dahse H.M."/>
            <person name="Kaster A.K."/>
            <person name="de Beer Z.W."/>
            <person name="Poulsen M."/>
            <person name="Beemelmanns C."/>
        </authorList>
    </citation>
    <scope>NUCLEOTIDE SEQUENCE [LARGE SCALE GENOMIC DNA]</scope>
    <source>
        <strain evidence="2 3">5-2</strain>
    </source>
</reference>
<dbReference type="GO" id="GO:0005737">
    <property type="term" value="C:cytoplasm"/>
    <property type="evidence" value="ECO:0007669"/>
    <property type="project" value="TreeGrafter"/>
</dbReference>
<comment type="caution">
    <text evidence="2">The sequence shown here is derived from an EMBL/GenBank/DDBJ whole genome shotgun (WGS) entry which is preliminary data.</text>
</comment>
<dbReference type="SUPFAM" id="SSF51735">
    <property type="entry name" value="NAD(P)-binding Rossmann-fold domains"/>
    <property type="match status" value="1"/>
</dbReference>
<dbReference type="InterPro" id="IPR036291">
    <property type="entry name" value="NAD(P)-bd_dom_sf"/>
</dbReference>
<dbReference type="PANTHER" id="PTHR48079:SF6">
    <property type="entry name" value="NAD(P)-BINDING DOMAIN-CONTAINING PROTEIN-RELATED"/>
    <property type="match status" value="1"/>
</dbReference>
<name>A0A2P4UL92_9ACTN</name>
<dbReference type="InterPro" id="IPR051783">
    <property type="entry name" value="NAD(P)-dependent_oxidoreduct"/>
</dbReference>
<dbReference type="PANTHER" id="PTHR48079">
    <property type="entry name" value="PROTEIN YEEZ"/>
    <property type="match status" value="1"/>
</dbReference>
<dbReference type="EMBL" id="MTBP01000001">
    <property type="protein sequence ID" value="POM25811.1"/>
    <property type="molecule type" value="Genomic_DNA"/>
</dbReference>